<evidence type="ECO:0000313" key="1">
    <source>
        <dbReference type="EMBL" id="OIV41695.1"/>
    </source>
</evidence>
<gene>
    <name evidence="1" type="ORF">BKM63_14355</name>
</gene>
<dbReference type="AlphaFoldDB" id="A0A1J7BSL5"/>
<organism evidence="1 2">
    <name type="scientific">Flavobacterium johnsoniae</name>
    <name type="common">Cytophaga johnsonae</name>
    <dbReference type="NCBI Taxonomy" id="986"/>
    <lineage>
        <taxon>Bacteria</taxon>
        <taxon>Pseudomonadati</taxon>
        <taxon>Bacteroidota</taxon>
        <taxon>Flavobacteriia</taxon>
        <taxon>Flavobacteriales</taxon>
        <taxon>Flavobacteriaceae</taxon>
        <taxon>Flavobacterium</taxon>
    </lineage>
</organism>
<accession>A0A1J7BSL5</accession>
<dbReference type="EMBL" id="MLFK01000007">
    <property type="protein sequence ID" value="OIV41695.1"/>
    <property type="molecule type" value="Genomic_DNA"/>
</dbReference>
<dbReference type="RefSeq" id="WP_071637247.1">
    <property type="nucleotide sequence ID" value="NZ_MLFK01000007.1"/>
</dbReference>
<dbReference type="Pfam" id="PF14284">
    <property type="entry name" value="PcfJ"/>
    <property type="match status" value="1"/>
</dbReference>
<protein>
    <recommendedName>
        <fullName evidence="3">PcfJ-like protein</fullName>
    </recommendedName>
</protein>
<dbReference type="InterPro" id="IPR025586">
    <property type="entry name" value="PcfJ"/>
</dbReference>
<evidence type="ECO:0008006" key="3">
    <source>
        <dbReference type="Google" id="ProtNLM"/>
    </source>
</evidence>
<dbReference type="OrthoDB" id="700137at2"/>
<dbReference type="Proteomes" id="UP000182826">
    <property type="component" value="Unassembled WGS sequence"/>
</dbReference>
<sequence length="437" mass="51207">MIPKTIIEKQLTAISASLPAIKPEVFLWAEQNIFLKWGVLSHSKFYCLQCAHVWKPSCQSACDKFTTCPACMGRLKMMPYNQVHFKETEYFAVIDSCAGFQVVRMIISHKHMKKNFIPTHFHKEVMQHWIAPSGEVRTLSLSTNVFSSTLDSWKFYSPLEIRPKDFVRNAKYFINPYKVYPHIKVLPVLKRNGFKSSVYDIAPHLLFSSLLSDPIAETLLKSRQLNVLQYYLGASRQDIRRNWQAVKTAIRNGYKVSDVSIWEDYLELLRYFKKDLSCALYVCPENLSEAHDHLVQKKRELLRKKKLQDLRLEIEKAQKRYANDKRRFFGLSFEDGKLSISVIEEVKDFMREGDDLVHCVFTNEYYARKDSLILSAKVEDKSVETIEISLSRMEVLQCRGMKNKPSKHHKQILQLLSENLYKIRERMKKTKAKKESR</sequence>
<reference evidence="1 2" key="1">
    <citation type="submission" date="2016-10" db="EMBL/GenBank/DDBJ databases">
        <title>Draft Genome Sequence of Rhizobacteria Flavobacterium johnsoniae CI04.</title>
        <authorList>
            <person name="Bravo J.I."/>
            <person name="Lozano G.L."/>
            <person name="Handelsman J."/>
        </authorList>
    </citation>
    <scope>NUCLEOTIDE SEQUENCE [LARGE SCALE GENOMIC DNA]</scope>
    <source>
        <strain evidence="1 2">CI04</strain>
    </source>
</reference>
<proteinExistence type="predicted"/>
<name>A0A1J7BSL5_FLAJO</name>
<keyword evidence="2" id="KW-1185">Reference proteome</keyword>
<evidence type="ECO:0000313" key="2">
    <source>
        <dbReference type="Proteomes" id="UP000182826"/>
    </source>
</evidence>
<comment type="caution">
    <text evidence="1">The sequence shown here is derived from an EMBL/GenBank/DDBJ whole genome shotgun (WGS) entry which is preliminary data.</text>
</comment>